<protein>
    <submittedName>
        <fullName evidence="1">Uncharacterized protein</fullName>
    </submittedName>
</protein>
<gene>
    <name evidence="1" type="ORF">ESZ48_16765</name>
</gene>
<dbReference type="EMBL" id="SDDZ01000015">
    <property type="protein sequence ID" value="RXJ44611.1"/>
    <property type="molecule type" value="Genomic_DNA"/>
</dbReference>
<evidence type="ECO:0000313" key="1">
    <source>
        <dbReference type="EMBL" id="RXJ44611.1"/>
    </source>
</evidence>
<evidence type="ECO:0000313" key="2">
    <source>
        <dbReference type="Proteomes" id="UP000289792"/>
    </source>
</evidence>
<name>A0A4Q0XBY4_9FLAO</name>
<organism evidence="1 2">
    <name type="scientific">Gelidibacter gilvus</name>
    <dbReference type="NCBI Taxonomy" id="59602"/>
    <lineage>
        <taxon>Bacteria</taxon>
        <taxon>Pseudomonadati</taxon>
        <taxon>Bacteroidota</taxon>
        <taxon>Flavobacteriia</taxon>
        <taxon>Flavobacteriales</taxon>
        <taxon>Flavobacteriaceae</taxon>
        <taxon>Gelidibacter</taxon>
    </lineage>
</organism>
<reference evidence="1 2" key="1">
    <citation type="submission" date="2019-01" db="EMBL/GenBank/DDBJ databases">
        <title>Genome sequence of the Antarctic species Gelidibacter gilvus ACAM 158(T).</title>
        <authorList>
            <person name="Bowman J.P."/>
        </authorList>
    </citation>
    <scope>NUCLEOTIDE SEQUENCE [LARGE SCALE GENOMIC DNA]</scope>
    <source>
        <strain evidence="1 2">IC158</strain>
    </source>
</reference>
<accession>A0A4Q0XBY4</accession>
<dbReference type="Proteomes" id="UP000289792">
    <property type="component" value="Unassembled WGS sequence"/>
</dbReference>
<keyword evidence="2" id="KW-1185">Reference proteome</keyword>
<proteinExistence type="predicted"/>
<dbReference type="RefSeq" id="WP_129018657.1">
    <property type="nucleotide sequence ID" value="NZ_SDDZ01000015.1"/>
</dbReference>
<comment type="caution">
    <text evidence="1">The sequence shown here is derived from an EMBL/GenBank/DDBJ whole genome shotgun (WGS) entry which is preliminary data.</text>
</comment>
<sequence>MAQKSVQTYDYICFSDLAYERDSRDSKDVEKKIKRRLKYHNLTAYDQERVDYIRILKDDLRREISLQSQSKYYHKSDSKYTDVSDFNIEKMTSDYLETYTKINEGDMVQIIKFAVYIYYMR</sequence>
<dbReference type="OrthoDB" id="1448008at2"/>
<dbReference type="AlphaFoldDB" id="A0A4Q0XBY4"/>